<dbReference type="InParanoid" id="A0A7J8I042"/>
<evidence type="ECO:0000313" key="2">
    <source>
        <dbReference type="EMBL" id="KAF6478006.1"/>
    </source>
</evidence>
<keyword evidence="3" id="KW-1185">Reference proteome</keyword>
<accession>A0A7J8I042</accession>
<organism evidence="2 3">
    <name type="scientific">Molossus molossus</name>
    <name type="common">Pallas' mastiff bat</name>
    <name type="synonym">Vespertilio molossus</name>
    <dbReference type="NCBI Taxonomy" id="27622"/>
    <lineage>
        <taxon>Eukaryota</taxon>
        <taxon>Metazoa</taxon>
        <taxon>Chordata</taxon>
        <taxon>Craniata</taxon>
        <taxon>Vertebrata</taxon>
        <taxon>Euteleostomi</taxon>
        <taxon>Mammalia</taxon>
        <taxon>Eutheria</taxon>
        <taxon>Laurasiatheria</taxon>
        <taxon>Chiroptera</taxon>
        <taxon>Yangochiroptera</taxon>
        <taxon>Molossidae</taxon>
        <taxon>Molossus</taxon>
    </lineage>
</organism>
<gene>
    <name evidence="2" type="ORF">HJG59_010898</name>
</gene>
<protein>
    <submittedName>
        <fullName evidence="2">Uncharacterized protein</fullName>
    </submittedName>
</protein>
<comment type="caution">
    <text evidence="2">The sequence shown here is derived from an EMBL/GenBank/DDBJ whole genome shotgun (WGS) entry which is preliminary data.</text>
</comment>
<dbReference type="Proteomes" id="UP000550707">
    <property type="component" value="Unassembled WGS sequence"/>
</dbReference>
<feature type="region of interest" description="Disordered" evidence="1">
    <location>
        <begin position="72"/>
        <end position="129"/>
    </location>
</feature>
<dbReference type="AlphaFoldDB" id="A0A7J8I042"/>
<dbReference type="EMBL" id="JACASF010000005">
    <property type="protein sequence ID" value="KAF6478006.1"/>
    <property type="molecule type" value="Genomic_DNA"/>
</dbReference>
<feature type="region of interest" description="Disordered" evidence="1">
    <location>
        <begin position="31"/>
        <end position="56"/>
    </location>
</feature>
<reference evidence="2 3" key="1">
    <citation type="journal article" date="2020" name="Nature">
        <title>Six reference-quality genomes reveal evolution of bat adaptations.</title>
        <authorList>
            <person name="Jebb D."/>
            <person name="Huang Z."/>
            <person name="Pippel M."/>
            <person name="Hughes G.M."/>
            <person name="Lavrichenko K."/>
            <person name="Devanna P."/>
            <person name="Winkler S."/>
            <person name="Jermiin L.S."/>
            <person name="Skirmuntt E.C."/>
            <person name="Katzourakis A."/>
            <person name="Burkitt-Gray L."/>
            <person name="Ray D.A."/>
            <person name="Sullivan K.A.M."/>
            <person name="Roscito J.G."/>
            <person name="Kirilenko B.M."/>
            <person name="Davalos L.M."/>
            <person name="Corthals A.P."/>
            <person name="Power M.L."/>
            <person name="Jones G."/>
            <person name="Ransome R.D."/>
            <person name="Dechmann D.K.N."/>
            <person name="Locatelli A.G."/>
            <person name="Puechmaille S.J."/>
            <person name="Fedrigo O."/>
            <person name="Jarvis E.D."/>
            <person name="Hiller M."/>
            <person name="Vernes S.C."/>
            <person name="Myers E.W."/>
            <person name="Teeling E.C."/>
        </authorList>
    </citation>
    <scope>NUCLEOTIDE SEQUENCE [LARGE SCALE GENOMIC DNA]</scope>
    <source>
        <strain evidence="2">MMolMol1</strain>
        <tissue evidence="2">Muscle</tissue>
    </source>
</reference>
<name>A0A7J8I042_MOLMO</name>
<evidence type="ECO:0000313" key="3">
    <source>
        <dbReference type="Proteomes" id="UP000550707"/>
    </source>
</evidence>
<proteinExistence type="predicted"/>
<sequence length="129" mass="13133">MPGEKLGGGLLAKAGLPRRCRRCTAGAVSSLRCSARAGPRSPGSKRESPRAGAEAGGYSTVEVLVCIVHTVGAQAGRPERHPGAQASGKGSTGRRSQPSTAGVRPGAQCPRHQGGGKVATGPRMWLRGR</sequence>
<evidence type="ECO:0000256" key="1">
    <source>
        <dbReference type="SAM" id="MobiDB-lite"/>
    </source>
</evidence>